<dbReference type="AlphaFoldDB" id="A0A972JK64"/>
<keyword evidence="3" id="KW-1185">Reference proteome</keyword>
<keyword evidence="1" id="KW-1133">Transmembrane helix</keyword>
<reference evidence="2" key="1">
    <citation type="submission" date="2020-04" db="EMBL/GenBank/DDBJ databases">
        <title>Description of Shewanella salipaludis sp. nov., isolated from a salt marsh.</title>
        <authorList>
            <person name="Park S."/>
            <person name="Yoon J.-H."/>
        </authorList>
    </citation>
    <scope>NUCLEOTIDE SEQUENCE</scope>
    <source>
        <strain evidence="2">SHSM-M6</strain>
    </source>
</reference>
<proteinExistence type="predicted"/>
<dbReference type="Proteomes" id="UP000737113">
    <property type="component" value="Unassembled WGS sequence"/>
</dbReference>
<dbReference type="InterPro" id="IPR009305">
    <property type="entry name" value="Mpo1-like"/>
</dbReference>
<keyword evidence="1" id="KW-0472">Membrane</keyword>
<dbReference type="PANTHER" id="PTHR28026:SF9">
    <property type="entry name" value="2-HYDROXY-PALMITIC ACID DIOXYGENASE MPO1"/>
    <property type="match status" value="1"/>
</dbReference>
<gene>
    <name evidence="2" type="ORF">HC757_06305</name>
</gene>
<name>A0A972JK64_9GAMM</name>
<dbReference type="RefSeq" id="WP_169563467.1">
    <property type="nucleotide sequence ID" value="NZ_JAAXYH010000003.1"/>
</dbReference>
<dbReference type="PANTHER" id="PTHR28026">
    <property type="entry name" value="DUF962 DOMAIN PROTEIN (AFU_ORTHOLOGUE AFUA_8G05310)"/>
    <property type="match status" value="1"/>
</dbReference>
<keyword evidence="1" id="KW-0812">Transmembrane</keyword>
<feature type="transmembrane region" description="Helical" evidence="1">
    <location>
        <begin position="52"/>
        <end position="68"/>
    </location>
</feature>
<evidence type="ECO:0000313" key="2">
    <source>
        <dbReference type="EMBL" id="NMH64779.1"/>
    </source>
</evidence>
<feature type="transmembrane region" description="Helical" evidence="1">
    <location>
        <begin position="98"/>
        <end position="116"/>
    </location>
</feature>
<feature type="transmembrane region" description="Helical" evidence="1">
    <location>
        <begin position="21"/>
        <end position="40"/>
    </location>
</feature>
<dbReference type="GO" id="GO:0016020">
    <property type="term" value="C:membrane"/>
    <property type="evidence" value="ECO:0007669"/>
    <property type="project" value="GOC"/>
</dbReference>
<accession>A0A972JK64</accession>
<organism evidence="2 3">
    <name type="scientific">Shewanella salipaludis</name>
    <dbReference type="NCBI Taxonomy" id="2723052"/>
    <lineage>
        <taxon>Bacteria</taxon>
        <taxon>Pseudomonadati</taxon>
        <taxon>Pseudomonadota</taxon>
        <taxon>Gammaproteobacteria</taxon>
        <taxon>Alteromonadales</taxon>
        <taxon>Shewanellaceae</taxon>
        <taxon>Shewanella</taxon>
    </lineage>
</organism>
<evidence type="ECO:0000313" key="3">
    <source>
        <dbReference type="Proteomes" id="UP000737113"/>
    </source>
</evidence>
<evidence type="ECO:0000256" key="1">
    <source>
        <dbReference type="SAM" id="Phobius"/>
    </source>
</evidence>
<protein>
    <submittedName>
        <fullName evidence="2">DUF962 domain-containing protein</fullName>
    </submittedName>
</protein>
<dbReference type="Pfam" id="PF06127">
    <property type="entry name" value="Mpo1-like"/>
    <property type="match status" value="1"/>
</dbReference>
<comment type="caution">
    <text evidence="2">The sequence shown here is derived from an EMBL/GenBank/DDBJ whole genome shotgun (WGS) entry which is preliminary data.</text>
</comment>
<dbReference type="GO" id="GO:0046521">
    <property type="term" value="P:sphingoid catabolic process"/>
    <property type="evidence" value="ECO:0007669"/>
    <property type="project" value="TreeGrafter"/>
</dbReference>
<sequence length="178" mass="20023">MKSAVEQLARYKSVHLDPRNIGTHFIGVPLILWALMLLLASLDFRLGAEGHRLSVAMLLTPVVLLYYFRLHWRLALGMTLVFLPLLLSAEWMTQTPHLIATASGAFVVGWLFQLLGHRYEQAKPAFLEDLSQLLIGPFFLMAEVYFKCGLEQSLAQAITPLALARRQALDKAHRQGLS</sequence>
<feature type="transmembrane region" description="Helical" evidence="1">
    <location>
        <begin position="75"/>
        <end position="92"/>
    </location>
</feature>
<dbReference type="EMBL" id="JAAXYH010000003">
    <property type="protein sequence ID" value="NMH64779.1"/>
    <property type="molecule type" value="Genomic_DNA"/>
</dbReference>